<protein>
    <submittedName>
        <fullName evidence="1">Uncharacterized protein</fullName>
    </submittedName>
</protein>
<evidence type="ECO:0000313" key="2">
    <source>
        <dbReference type="Proteomes" id="UP000249354"/>
    </source>
</evidence>
<evidence type="ECO:0000313" key="1">
    <source>
        <dbReference type="EMBL" id="PZO16879.1"/>
    </source>
</evidence>
<reference evidence="1 2" key="2">
    <citation type="submission" date="2018-06" db="EMBL/GenBank/DDBJ databases">
        <title>Metagenomic assembly of (sub)arctic Cyanobacteria and their associated microbiome from non-axenic cultures.</title>
        <authorList>
            <person name="Baurain D."/>
        </authorList>
    </citation>
    <scope>NUCLEOTIDE SEQUENCE [LARGE SCALE GENOMIC DNA]</scope>
    <source>
        <strain evidence="1">ULC129bin1</strain>
    </source>
</reference>
<dbReference type="Proteomes" id="UP000249354">
    <property type="component" value="Unassembled WGS sequence"/>
</dbReference>
<dbReference type="EMBL" id="QBMC01000074">
    <property type="protein sequence ID" value="PZO16879.1"/>
    <property type="molecule type" value="Genomic_DNA"/>
</dbReference>
<sequence>MPNPNPTQSEEFIKKRFQPAKDLPANVQLARKPRCVKLPQEVDTLISEMPKKERSVWIRQAICKAALEQGLVDEIK</sequence>
<organism evidence="1 2">
    <name type="scientific">Leptolyngbya foveolarum</name>
    <dbReference type="NCBI Taxonomy" id="47253"/>
    <lineage>
        <taxon>Bacteria</taxon>
        <taxon>Bacillati</taxon>
        <taxon>Cyanobacteriota</taxon>
        <taxon>Cyanophyceae</taxon>
        <taxon>Leptolyngbyales</taxon>
        <taxon>Leptolyngbyaceae</taxon>
        <taxon>Leptolyngbya group</taxon>
        <taxon>Leptolyngbya</taxon>
    </lineage>
</organism>
<proteinExistence type="predicted"/>
<comment type="caution">
    <text evidence="1">The sequence shown here is derived from an EMBL/GenBank/DDBJ whole genome shotgun (WGS) entry which is preliminary data.</text>
</comment>
<gene>
    <name evidence="1" type="ORF">DCF25_11840</name>
</gene>
<accession>A0A2W4UJ19</accession>
<name>A0A2W4UJ19_9CYAN</name>
<dbReference type="AlphaFoldDB" id="A0A2W4UJ19"/>
<reference evidence="2" key="1">
    <citation type="submission" date="2018-04" db="EMBL/GenBank/DDBJ databases">
        <authorList>
            <person name="Cornet L."/>
        </authorList>
    </citation>
    <scope>NUCLEOTIDE SEQUENCE [LARGE SCALE GENOMIC DNA]</scope>
</reference>